<feature type="binding site" evidence="7">
    <location>
        <position position="14"/>
    </location>
    <ligand>
        <name>S-adenosyl-L-methionine</name>
        <dbReference type="ChEBI" id="CHEBI:59789"/>
    </ligand>
</feature>
<feature type="binding site" evidence="7">
    <location>
        <position position="10"/>
    </location>
    <ligand>
        <name>S-adenosyl-L-methionine</name>
        <dbReference type="ChEBI" id="CHEBI:59789"/>
    </ligand>
</feature>
<dbReference type="Gene3D" id="3.40.50.150">
    <property type="entry name" value="Vaccinia Virus protein VP39"/>
    <property type="match status" value="1"/>
</dbReference>
<evidence type="ECO:0000256" key="8">
    <source>
        <dbReference type="RuleBase" id="RU361257"/>
    </source>
</evidence>
<evidence type="ECO:0000256" key="4">
    <source>
        <dbReference type="ARBA" id="ARBA00022679"/>
    </source>
</evidence>
<comment type="catalytic activity">
    <reaction evidence="6 8">
        <text>a 2'-deoxyadenosine in DNA + S-adenosyl-L-methionine = an N(6)-methyl-2'-deoxyadenosine in DNA + S-adenosyl-L-homocysteine + H(+)</text>
        <dbReference type="Rhea" id="RHEA:15197"/>
        <dbReference type="Rhea" id="RHEA-COMP:12418"/>
        <dbReference type="Rhea" id="RHEA-COMP:12419"/>
        <dbReference type="ChEBI" id="CHEBI:15378"/>
        <dbReference type="ChEBI" id="CHEBI:57856"/>
        <dbReference type="ChEBI" id="CHEBI:59789"/>
        <dbReference type="ChEBI" id="CHEBI:90615"/>
        <dbReference type="ChEBI" id="CHEBI:90616"/>
        <dbReference type="EC" id="2.1.1.72"/>
    </reaction>
</comment>
<sequence length="253" mass="28758">MNIEKSFLKWPGGKGRIIDKLLPHFPKDCQFIEPFVGAGNVFINVSAKSYILADINHDLINTYSWLKDDLAMLYNTTKELFDTENDFYDIRSQFNHPKFRETVKLAAQFIYLNRHGFNGMCRYNKKGEFNVPKGKHKNIYFPGAEMINFSNKLLYSDASLLCCDFTLTIGLAGAGSVIYCDPPYLTKHKDSFVGYTPSGFCYSDTELLADCLYDAVLRGATAIISNCDNSATRDIFHRFKLHSIDAMLNSKLN</sequence>
<evidence type="ECO:0000256" key="5">
    <source>
        <dbReference type="ARBA" id="ARBA00022691"/>
    </source>
</evidence>
<dbReference type="InterPro" id="IPR012327">
    <property type="entry name" value="MeTrfase_D12"/>
</dbReference>
<dbReference type="PIRSF" id="PIRSF000398">
    <property type="entry name" value="M_m6A_EcoRV"/>
    <property type="match status" value="1"/>
</dbReference>
<dbReference type="EC" id="2.1.1.72" evidence="2 8"/>
<evidence type="ECO:0000256" key="6">
    <source>
        <dbReference type="ARBA" id="ARBA00047942"/>
    </source>
</evidence>
<dbReference type="GO" id="GO:0006298">
    <property type="term" value="P:mismatch repair"/>
    <property type="evidence" value="ECO:0007669"/>
    <property type="project" value="TreeGrafter"/>
</dbReference>
<feature type="binding site" evidence="7">
    <location>
        <position position="54"/>
    </location>
    <ligand>
        <name>S-adenosyl-L-methionine</name>
        <dbReference type="ChEBI" id="CHEBI:59789"/>
    </ligand>
</feature>
<gene>
    <name evidence="9" type="ORF">B6D06_02145</name>
</gene>
<feature type="binding site" evidence="7">
    <location>
        <position position="181"/>
    </location>
    <ligand>
        <name>S-adenosyl-L-methionine</name>
        <dbReference type="ChEBI" id="CHEBI:59789"/>
    </ligand>
</feature>
<comment type="similarity">
    <text evidence="1 8">Belongs to the N(4)/N(6)-methyltransferase family.</text>
</comment>
<dbReference type="GO" id="GO:0009007">
    <property type="term" value="F:site-specific DNA-methyltransferase (adenine-specific) activity"/>
    <property type="evidence" value="ECO:0007669"/>
    <property type="project" value="UniProtKB-UniRule"/>
</dbReference>
<keyword evidence="4 8" id="KW-0808">Transferase</keyword>
<dbReference type="Pfam" id="PF02086">
    <property type="entry name" value="MethyltransfD12"/>
    <property type="match status" value="1"/>
</dbReference>
<proteinExistence type="inferred from homology"/>
<comment type="caution">
    <text evidence="9">The sequence shown here is derived from an EMBL/GenBank/DDBJ whole genome shotgun (WGS) entry which is preliminary data.</text>
</comment>
<evidence type="ECO:0000256" key="1">
    <source>
        <dbReference type="ARBA" id="ARBA00006594"/>
    </source>
</evidence>
<dbReference type="InterPro" id="IPR002052">
    <property type="entry name" value="DNA_methylase_N6_adenine_CS"/>
</dbReference>
<dbReference type="InterPro" id="IPR023095">
    <property type="entry name" value="Ade_MeTrfase_dom_2"/>
</dbReference>
<dbReference type="PROSITE" id="PS00092">
    <property type="entry name" value="N6_MTASE"/>
    <property type="match status" value="1"/>
</dbReference>
<protein>
    <recommendedName>
        <fullName evidence="2 8">Site-specific DNA-methyltransferase (adenine-specific)</fullName>
        <ecNumber evidence="2 8">2.1.1.72</ecNumber>
    </recommendedName>
</protein>
<evidence type="ECO:0000256" key="3">
    <source>
        <dbReference type="ARBA" id="ARBA00022603"/>
    </source>
</evidence>
<dbReference type="AlphaFoldDB" id="A0A242NWW8"/>
<dbReference type="GO" id="GO:0009307">
    <property type="term" value="P:DNA restriction-modification system"/>
    <property type="evidence" value="ECO:0007669"/>
    <property type="project" value="InterPro"/>
</dbReference>
<dbReference type="SUPFAM" id="SSF53335">
    <property type="entry name" value="S-adenosyl-L-methionine-dependent methyltransferases"/>
    <property type="match status" value="1"/>
</dbReference>
<keyword evidence="5 8" id="KW-0949">S-adenosyl-L-methionine</keyword>
<keyword evidence="3 8" id="KW-0489">Methyltransferase</keyword>
<reference evidence="9 10" key="1">
    <citation type="submission" date="2017-03" db="EMBL/GenBank/DDBJ databases">
        <title>Comparative genomics of honeybee gut symbionts reveal geographically distinct and subgroup specific antibiotic resistance.</title>
        <authorList>
            <person name="Ludvigsen J."/>
            <person name="Porcellato D."/>
            <person name="Labee-Lund T.M."/>
            <person name="Amdam G.V."/>
            <person name="Rudi K."/>
        </authorList>
    </citation>
    <scope>NUCLEOTIDE SEQUENCE [LARGE SCALE GENOMIC DNA]</scope>
    <source>
        <strain evidence="9 10">A-4-12</strain>
    </source>
</reference>
<dbReference type="InterPro" id="IPR029063">
    <property type="entry name" value="SAM-dependent_MTases_sf"/>
</dbReference>
<dbReference type="EMBL" id="NASK01000074">
    <property type="protein sequence ID" value="OTQ52169.1"/>
    <property type="molecule type" value="Genomic_DNA"/>
</dbReference>
<dbReference type="OrthoDB" id="9805629at2"/>
<evidence type="ECO:0000313" key="9">
    <source>
        <dbReference type="EMBL" id="OTQ52169.1"/>
    </source>
</evidence>
<evidence type="ECO:0000256" key="7">
    <source>
        <dbReference type="PIRSR" id="PIRSR000398-1"/>
    </source>
</evidence>
<dbReference type="PANTHER" id="PTHR30481">
    <property type="entry name" value="DNA ADENINE METHYLASE"/>
    <property type="match status" value="1"/>
</dbReference>
<dbReference type="RefSeq" id="WP_086320058.1">
    <property type="nucleotide sequence ID" value="NZ_NASD01000027.1"/>
</dbReference>
<name>A0A242NWW8_9GAMM</name>
<dbReference type="PANTHER" id="PTHR30481:SF3">
    <property type="entry name" value="DNA ADENINE METHYLASE"/>
    <property type="match status" value="1"/>
</dbReference>
<dbReference type="NCBIfam" id="TIGR00571">
    <property type="entry name" value="dam"/>
    <property type="match status" value="1"/>
</dbReference>
<dbReference type="PRINTS" id="PR00505">
    <property type="entry name" value="D12N6MTFRASE"/>
</dbReference>
<dbReference type="Gene3D" id="1.10.1020.10">
    <property type="entry name" value="Adenine-specific Methyltransferase, Domain 2"/>
    <property type="match status" value="1"/>
</dbReference>
<dbReference type="Proteomes" id="UP000194968">
    <property type="component" value="Unassembled WGS sequence"/>
</dbReference>
<dbReference type="GO" id="GO:0032259">
    <property type="term" value="P:methylation"/>
    <property type="evidence" value="ECO:0007669"/>
    <property type="project" value="UniProtKB-KW"/>
</dbReference>
<evidence type="ECO:0000313" key="10">
    <source>
        <dbReference type="Proteomes" id="UP000194968"/>
    </source>
</evidence>
<organism evidence="9 10">
    <name type="scientific">Gilliamella apis</name>
    <dbReference type="NCBI Taxonomy" id="1970738"/>
    <lineage>
        <taxon>Bacteria</taxon>
        <taxon>Pseudomonadati</taxon>
        <taxon>Pseudomonadota</taxon>
        <taxon>Gammaproteobacteria</taxon>
        <taxon>Orbales</taxon>
        <taxon>Orbaceae</taxon>
        <taxon>Gilliamella</taxon>
    </lineage>
</organism>
<dbReference type="GO" id="GO:1904047">
    <property type="term" value="F:S-adenosyl-L-methionine binding"/>
    <property type="evidence" value="ECO:0007669"/>
    <property type="project" value="TreeGrafter"/>
</dbReference>
<dbReference type="InterPro" id="IPR012263">
    <property type="entry name" value="M_m6A_EcoRV"/>
</dbReference>
<evidence type="ECO:0000256" key="2">
    <source>
        <dbReference type="ARBA" id="ARBA00011900"/>
    </source>
</evidence>
<accession>A0A242NWW8</accession>
<dbReference type="GO" id="GO:0043565">
    <property type="term" value="F:sequence-specific DNA binding"/>
    <property type="evidence" value="ECO:0007669"/>
    <property type="project" value="TreeGrafter"/>
</dbReference>